<reference evidence="2 3" key="1">
    <citation type="submission" date="2019-08" db="EMBL/GenBank/DDBJ databases">
        <title>Genome sequence of Gillisia hiemivivida IC154 (type strain).</title>
        <authorList>
            <person name="Bowman J.P."/>
        </authorList>
    </citation>
    <scope>NUCLEOTIDE SEQUENCE [LARGE SCALE GENOMIC DNA]</scope>
    <source>
        <strain evidence="2 3">IC154</strain>
    </source>
</reference>
<organism evidence="2 3">
    <name type="scientific">Gillisia hiemivivida</name>
    <dbReference type="NCBI Taxonomy" id="291190"/>
    <lineage>
        <taxon>Bacteria</taxon>
        <taxon>Pseudomonadati</taxon>
        <taxon>Bacteroidota</taxon>
        <taxon>Flavobacteriia</taxon>
        <taxon>Flavobacteriales</taxon>
        <taxon>Flavobacteriaceae</taxon>
        <taxon>Gillisia</taxon>
    </lineage>
</organism>
<dbReference type="CDD" id="cd07344">
    <property type="entry name" value="M48_yhfN_like"/>
    <property type="match status" value="1"/>
</dbReference>
<feature type="domain" description="YgjP-like metallopeptidase" evidence="1">
    <location>
        <begin position="21"/>
        <end position="230"/>
    </location>
</feature>
<dbReference type="RefSeq" id="WP_146928093.1">
    <property type="nucleotide sequence ID" value="NZ_CBCSHZ010000002.1"/>
</dbReference>
<evidence type="ECO:0000313" key="2">
    <source>
        <dbReference type="EMBL" id="TXD95478.1"/>
    </source>
</evidence>
<protein>
    <submittedName>
        <fullName evidence="2">M48 family metallopeptidase</fullName>
    </submittedName>
</protein>
<dbReference type="PANTHER" id="PTHR30399">
    <property type="entry name" value="UNCHARACTERIZED PROTEIN YGJP"/>
    <property type="match status" value="1"/>
</dbReference>
<proteinExistence type="predicted"/>
<dbReference type="AlphaFoldDB" id="A0A5C6ZXN6"/>
<evidence type="ECO:0000313" key="3">
    <source>
        <dbReference type="Proteomes" id="UP000321367"/>
    </source>
</evidence>
<comment type="caution">
    <text evidence="2">The sequence shown here is derived from an EMBL/GenBank/DDBJ whole genome shotgun (WGS) entry which is preliminary data.</text>
</comment>
<gene>
    <name evidence="2" type="ORF">ES724_00135</name>
</gene>
<dbReference type="EMBL" id="VORY01000001">
    <property type="protein sequence ID" value="TXD95478.1"/>
    <property type="molecule type" value="Genomic_DNA"/>
</dbReference>
<dbReference type="Pfam" id="PF01863">
    <property type="entry name" value="YgjP-like"/>
    <property type="match status" value="1"/>
</dbReference>
<dbReference type="Proteomes" id="UP000321367">
    <property type="component" value="Unassembled WGS sequence"/>
</dbReference>
<name>A0A5C6ZXN6_9FLAO</name>
<accession>A0A5C6ZXN6</accession>
<sequence>MNKIQYGSQEIFYELKRSNRKTLGIEVHPDSSVHIIAPNNSSFQDIEQKVEKRAKWIVKQQAYFEQFLPRTPKRNYVSGETHHYLGKSYLLKVSLGSENQVKLKAGKLEVVCKDEIKQELVKKLLAHWYYSHAEKKFNSLAIEAHSRFKEYDFKMPTIEIRRMTKRWGSCNTIDKVVLNPEIIKASSKCIEYVLVHEMCHLVVANHNKEFYRTLDTIMPTWKKWKDKLENKLS</sequence>
<dbReference type="Gene3D" id="3.30.2010.10">
    <property type="entry name" value="Metalloproteases ('zincins'), catalytic domain"/>
    <property type="match status" value="1"/>
</dbReference>
<dbReference type="PANTHER" id="PTHR30399:SF1">
    <property type="entry name" value="UTP PYROPHOSPHATASE"/>
    <property type="match status" value="1"/>
</dbReference>
<dbReference type="InterPro" id="IPR002725">
    <property type="entry name" value="YgjP-like_metallopeptidase"/>
</dbReference>
<dbReference type="OrthoDB" id="9811177at2"/>
<dbReference type="InterPro" id="IPR053136">
    <property type="entry name" value="UTP_pyrophosphatase-like"/>
</dbReference>
<evidence type="ECO:0000259" key="1">
    <source>
        <dbReference type="Pfam" id="PF01863"/>
    </source>
</evidence>
<keyword evidence="3" id="KW-1185">Reference proteome</keyword>